<keyword evidence="9" id="KW-1185">Reference proteome</keyword>
<dbReference type="GO" id="GO:0006814">
    <property type="term" value="P:sodium ion transport"/>
    <property type="evidence" value="ECO:0007669"/>
    <property type="project" value="InterPro"/>
</dbReference>
<keyword evidence="5 6" id="KW-0472">Membrane</keyword>
<comment type="subcellular location">
    <subcellularLocation>
        <location evidence="1">Cell membrane</location>
        <topology evidence="1">Multi-pass membrane protein</topology>
    </subcellularLocation>
</comment>
<protein>
    <submittedName>
        <fullName evidence="8">Putative symporter YjmB</fullName>
    </submittedName>
</protein>
<dbReference type="GO" id="GO:0015293">
    <property type="term" value="F:symporter activity"/>
    <property type="evidence" value="ECO:0007669"/>
    <property type="project" value="InterPro"/>
</dbReference>
<feature type="transmembrane region" description="Helical" evidence="6">
    <location>
        <begin position="173"/>
        <end position="197"/>
    </location>
</feature>
<feature type="transmembrane region" description="Helical" evidence="6">
    <location>
        <begin position="104"/>
        <end position="126"/>
    </location>
</feature>
<dbReference type="Proteomes" id="UP000236311">
    <property type="component" value="Unassembled WGS sequence"/>
</dbReference>
<dbReference type="NCBIfam" id="TIGR00792">
    <property type="entry name" value="gph"/>
    <property type="match status" value="1"/>
</dbReference>
<dbReference type="InterPro" id="IPR001927">
    <property type="entry name" value="Na/Gal_symport"/>
</dbReference>
<feature type="transmembrane region" description="Helical" evidence="6">
    <location>
        <begin position="480"/>
        <end position="504"/>
    </location>
</feature>
<dbReference type="PANTHER" id="PTHR11328:SF24">
    <property type="entry name" value="MAJOR FACILITATOR SUPERFAMILY (MFS) PROFILE DOMAIN-CONTAINING PROTEIN"/>
    <property type="match status" value="1"/>
</dbReference>
<dbReference type="Gene3D" id="1.20.1250.20">
    <property type="entry name" value="MFS general substrate transporter like domains"/>
    <property type="match status" value="2"/>
</dbReference>
<dbReference type="PANTHER" id="PTHR11328">
    <property type="entry name" value="MAJOR FACILITATOR SUPERFAMILY DOMAIN-CONTAINING PROTEIN"/>
    <property type="match status" value="1"/>
</dbReference>
<dbReference type="PROSITE" id="PS50850">
    <property type="entry name" value="MFS"/>
    <property type="match status" value="1"/>
</dbReference>
<feature type="transmembrane region" description="Helical" evidence="6">
    <location>
        <begin position="259"/>
        <end position="277"/>
    </location>
</feature>
<name>A0A2K4ZPQ1_9FIRM</name>
<evidence type="ECO:0000313" key="8">
    <source>
        <dbReference type="EMBL" id="SOY32439.1"/>
    </source>
</evidence>
<evidence type="ECO:0000256" key="5">
    <source>
        <dbReference type="ARBA" id="ARBA00023136"/>
    </source>
</evidence>
<evidence type="ECO:0000313" key="9">
    <source>
        <dbReference type="Proteomes" id="UP000236311"/>
    </source>
</evidence>
<evidence type="ECO:0000256" key="4">
    <source>
        <dbReference type="ARBA" id="ARBA00022989"/>
    </source>
</evidence>
<dbReference type="InterPro" id="IPR020846">
    <property type="entry name" value="MFS_dom"/>
</dbReference>
<feature type="domain" description="Major facilitator superfamily (MFS) profile" evidence="7">
    <location>
        <begin position="305"/>
        <end position="538"/>
    </location>
</feature>
<dbReference type="EMBL" id="OFSM01000050">
    <property type="protein sequence ID" value="SOY32439.1"/>
    <property type="molecule type" value="Genomic_DNA"/>
</dbReference>
<evidence type="ECO:0000256" key="2">
    <source>
        <dbReference type="ARBA" id="ARBA00022448"/>
    </source>
</evidence>
<evidence type="ECO:0000259" key="7">
    <source>
        <dbReference type="PROSITE" id="PS50850"/>
    </source>
</evidence>
<sequence>MNLNQGKNKKIFLLRGQKRRILFSFLCNDKCDWNLQQLWIADWTPAEMEDVMVTDDRGDRKTDASGEIRPFGLRDKIGYMFGDFGNDFSFIFASNYLMVFYTKVLGLSGFVVGLLFLGARFVDAFTDVTMGRIVDYMRPAGDGRFRCWIRRMCVPVAVASSVMYLYFVRDWVYWAKLVYVIFTYLLWSSFCYTAINIPYGSMASVISPDVKDRASLSTFRSIGASLAGLVIGVLVPLIVYETDLEGNQVVRPVNFTVTAFVFGILAVGCYVLCYLLCQERVVFAKKEGKKESVWSMLAGLGKNRPLLALVCAALVLLLATLLSQTMNNYLFLDYFKNAKALSVVNVVGIGGTLLLAPFISVIVSRIGKKEAGAAGMLLAGVVYVILFFLQVKSILLFMVLFFLGTLGTGLFNLIIWAFITDIIDYQEIATGRREDGTVYAVYSFARKVGQALAGGLGGFVLTAIGYISEAPAQTWEVSRRIYMVATLVPGICYLAVFLIVQFAYPLTRGEVEKNTAILRNKRQEQAGEAGIQRDEKST</sequence>
<accession>A0A2K4ZPQ1</accession>
<feature type="transmembrane region" description="Helical" evidence="6">
    <location>
        <begin position="451"/>
        <end position="468"/>
    </location>
</feature>
<evidence type="ECO:0000256" key="1">
    <source>
        <dbReference type="ARBA" id="ARBA00004651"/>
    </source>
</evidence>
<feature type="transmembrane region" description="Helical" evidence="6">
    <location>
        <begin position="218"/>
        <end position="239"/>
    </location>
</feature>
<dbReference type="AlphaFoldDB" id="A0A2K4ZPQ1"/>
<dbReference type="GO" id="GO:0008643">
    <property type="term" value="P:carbohydrate transport"/>
    <property type="evidence" value="ECO:0007669"/>
    <property type="project" value="InterPro"/>
</dbReference>
<evidence type="ECO:0000256" key="3">
    <source>
        <dbReference type="ARBA" id="ARBA00022692"/>
    </source>
</evidence>
<feature type="transmembrane region" description="Helical" evidence="6">
    <location>
        <begin position="371"/>
        <end position="389"/>
    </location>
</feature>
<dbReference type="SUPFAM" id="SSF103473">
    <property type="entry name" value="MFS general substrate transporter"/>
    <property type="match status" value="1"/>
</dbReference>
<reference evidence="8 9" key="1">
    <citation type="submission" date="2018-01" db="EMBL/GenBank/DDBJ databases">
        <authorList>
            <person name="Gaut B.S."/>
            <person name="Morton B.R."/>
            <person name="Clegg M.T."/>
            <person name="Duvall M.R."/>
        </authorList>
    </citation>
    <scope>NUCLEOTIDE SEQUENCE [LARGE SCALE GENOMIC DNA]</scope>
    <source>
        <strain evidence="8">GP69</strain>
    </source>
</reference>
<keyword evidence="3 6" id="KW-0812">Transmembrane</keyword>
<evidence type="ECO:0000256" key="6">
    <source>
        <dbReference type="SAM" id="Phobius"/>
    </source>
</evidence>
<keyword evidence="2" id="KW-0813">Transport</keyword>
<feature type="transmembrane region" description="Helical" evidence="6">
    <location>
        <begin position="147"/>
        <end position="167"/>
    </location>
</feature>
<dbReference type="GO" id="GO:0005886">
    <property type="term" value="C:plasma membrane"/>
    <property type="evidence" value="ECO:0007669"/>
    <property type="project" value="UniProtKB-SubCell"/>
</dbReference>
<gene>
    <name evidence="8" type="primary">yjmB_1</name>
    <name evidence="8" type="ORF">AMURIS_05198</name>
</gene>
<dbReference type="InterPro" id="IPR036259">
    <property type="entry name" value="MFS_trans_sf"/>
</dbReference>
<dbReference type="Pfam" id="PF13347">
    <property type="entry name" value="MFS_2"/>
    <property type="match status" value="1"/>
</dbReference>
<dbReference type="InterPro" id="IPR039672">
    <property type="entry name" value="MFS_2"/>
</dbReference>
<proteinExistence type="predicted"/>
<feature type="transmembrane region" description="Helical" evidence="6">
    <location>
        <begin position="306"/>
        <end position="323"/>
    </location>
</feature>
<feature type="transmembrane region" description="Helical" evidence="6">
    <location>
        <begin position="343"/>
        <end position="364"/>
    </location>
</feature>
<feature type="transmembrane region" description="Helical" evidence="6">
    <location>
        <begin position="395"/>
        <end position="419"/>
    </location>
</feature>
<keyword evidence="4 6" id="KW-1133">Transmembrane helix</keyword>
<dbReference type="CDD" id="cd17332">
    <property type="entry name" value="MFS_MelB_like"/>
    <property type="match status" value="1"/>
</dbReference>
<organism evidence="8 9">
    <name type="scientific">Acetatifactor muris</name>
    <dbReference type="NCBI Taxonomy" id="879566"/>
    <lineage>
        <taxon>Bacteria</taxon>
        <taxon>Bacillati</taxon>
        <taxon>Bacillota</taxon>
        <taxon>Clostridia</taxon>
        <taxon>Lachnospirales</taxon>
        <taxon>Lachnospiraceae</taxon>
        <taxon>Acetatifactor</taxon>
    </lineage>
</organism>